<reference evidence="2 3" key="1">
    <citation type="submission" date="2020-08" db="EMBL/GenBank/DDBJ databases">
        <title>Genomic Encyclopedia of Type Strains, Phase IV (KMG-IV): sequencing the most valuable type-strain genomes for metagenomic binning, comparative biology and taxonomic classification.</title>
        <authorList>
            <person name="Goeker M."/>
        </authorList>
    </citation>
    <scope>NUCLEOTIDE SEQUENCE [LARGE SCALE GENOMIC DNA]</scope>
    <source>
        <strain evidence="2 3">DSM 29781</strain>
    </source>
</reference>
<name>A0A7W8HHU4_9BURK</name>
<evidence type="ECO:0000256" key="1">
    <source>
        <dbReference type="SAM" id="SignalP"/>
    </source>
</evidence>
<keyword evidence="1" id="KW-0732">Signal</keyword>
<evidence type="ECO:0000313" key="3">
    <source>
        <dbReference type="Proteomes" id="UP000532440"/>
    </source>
</evidence>
<dbReference type="InterPro" id="IPR011673">
    <property type="entry name" value="DUF1615"/>
</dbReference>
<proteinExistence type="predicted"/>
<protein>
    <recommendedName>
        <fullName evidence="4">DUF1615 domain-containing protein</fullName>
    </recommendedName>
</protein>
<dbReference type="RefSeq" id="WP_281381608.1">
    <property type="nucleotide sequence ID" value="NZ_BAABEW010000002.1"/>
</dbReference>
<accession>A0A7W8HHU4</accession>
<keyword evidence="3" id="KW-1185">Reference proteome</keyword>
<dbReference type="Proteomes" id="UP000532440">
    <property type="component" value="Unassembled WGS sequence"/>
</dbReference>
<evidence type="ECO:0008006" key="4">
    <source>
        <dbReference type="Google" id="ProtNLM"/>
    </source>
</evidence>
<dbReference type="PROSITE" id="PS51257">
    <property type="entry name" value="PROKAR_LIPOPROTEIN"/>
    <property type="match status" value="1"/>
</dbReference>
<comment type="caution">
    <text evidence="2">The sequence shown here is derived from an EMBL/GenBank/DDBJ whole genome shotgun (WGS) entry which is preliminary data.</text>
</comment>
<feature type="signal peptide" evidence="1">
    <location>
        <begin position="1"/>
        <end position="28"/>
    </location>
</feature>
<feature type="chain" id="PRO_5031087566" description="DUF1615 domain-containing protein" evidence="1">
    <location>
        <begin position="29"/>
        <end position="378"/>
    </location>
</feature>
<dbReference type="EMBL" id="JACHGB010000004">
    <property type="protein sequence ID" value="MBB5272137.1"/>
    <property type="molecule type" value="Genomic_DNA"/>
</dbReference>
<gene>
    <name evidence="2" type="ORF">HNQ70_002151</name>
</gene>
<dbReference type="AlphaFoldDB" id="A0A7W8HHU4"/>
<dbReference type="Pfam" id="PF07759">
    <property type="entry name" value="DUF1615"/>
    <property type="match status" value="1"/>
</dbReference>
<evidence type="ECO:0000313" key="2">
    <source>
        <dbReference type="EMBL" id="MBB5272137.1"/>
    </source>
</evidence>
<organism evidence="2 3">
    <name type="scientific">Quisquiliibacterium transsilvanicum</name>
    <dbReference type="NCBI Taxonomy" id="1549638"/>
    <lineage>
        <taxon>Bacteria</taxon>
        <taxon>Pseudomonadati</taxon>
        <taxon>Pseudomonadota</taxon>
        <taxon>Betaproteobacteria</taxon>
        <taxon>Burkholderiales</taxon>
        <taxon>Burkholderiaceae</taxon>
        <taxon>Quisquiliibacterium</taxon>
    </lineage>
</organism>
<sequence>MPILPMRQPRRFLALAALCLASALAGCALETPVPETPRPRPSEVRAGIAALIPATVPDRAGWATDVYAALAALELQPSPRNVCAVLAVTEQESSYRADPQVPGLAKIAWTEIERRAERVGVPMFAVRLALKLPSGDGRSYAERIDGARTERELSETFQDMIDRVPLGGRLFAGLNPVRTGGPMQVAIDFAEAHAGQRSYPYPVDSSIRSEVFTRRGGLYFGIAHLLDYPADYDRPLYRFADFNAGRWASRNAGFQNAVSIASGIPLDLDGDLVRHGSDTPGSTELAVRALRGRLKASDAEIRSALEQGTQAGFERSSLYRRVFELAERAEGRRPPRAVIPRIVLKSPKITRKLTTEWFATRVDARYGRCMERAGPQWQ</sequence>